<dbReference type="Proteomes" id="UP000675284">
    <property type="component" value="Unassembled WGS sequence"/>
</dbReference>
<dbReference type="SUPFAM" id="SSF46785">
    <property type="entry name" value="Winged helix' DNA-binding domain"/>
    <property type="match status" value="1"/>
</dbReference>
<dbReference type="InterPro" id="IPR026282">
    <property type="entry name" value="MJ1563"/>
</dbReference>
<dbReference type="InterPro" id="IPR036390">
    <property type="entry name" value="WH_DNA-bd_sf"/>
</dbReference>
<dbReference type="InterPro" id="IPR052362">
    <property type="entry name" value="HTH-GbsR_regulator"/>
</dbReference>
<dbReference type="EMBL" id="JAGSOT010000042">
    <property type="protein sequence ID" value="MBR7797074.1"/>
    <property type="molecule type" value="Genomic_DNA"/>
</dbReference>
<dbReference type="InterPro" id="IPR036388">
    <property type="entry name" value="WH-like_DNA-bd_sf"/>
</dbReference>
<dbReference type="GO" id="GO:0003700">
    <property type="term" value="F:DNA-binding transcription factor activity"/>
    <property type="evidence" value="ECO:0007669"/>
    <property type="project" value="InterPro"/>
</dbReference>
<dbReference type="AlphaFoldDB" id="A0A941I9S6"/>
<feature type="domain" description="HTH marR-type" evidence="5">
    <location>
        <begin position="24"/>
        <end position="75"/>
    </location>
</feature>
<dbReference type="RefSeq" id="WP_026680582.1">
    <property type="nucleotide sequence ID" value="NZ_BAAACY010000170.1"/>
</dbReference>
<comment type="caution">
    <text evidence="6">The sequence shown here is derived from an EMBL/GenBank/DDBJ whole genome shotgun (WGS) entry which is preliminary data.</text>
</comment>
<keyword evidence="2 4" id="KW-0238">DNA-binding</keyword>
<protein>
    <recommendedName>
        <fullName evidence="4">HTH-type transcriptional regulator</fullName>
    </recommendedName>
</protein>
<proteinExistence type="inferred from homology"/>
<accession>A0A941I9S6</accession>
<evidence type="ECO:0000313" key="6">
    <source>
        <dbReference type="EMBL" id="MBR7797074.1"/>
    </source>
</evidence>
<dbReference type="InterPro" id="IPR000835">
    <property type="entry name" value="HTH_MarR-typ"/>
</dbReference>
<evidence type="ECO:0000259" key="5">
    <source>
        <dbReference type="Pfam" id="PF12802"/>
    </source>
</evidence>
<dbReference type="PIRSF" id="PIRSF006707">
    <property type="entry name" value="MJ1563"/>
    <property type="match status" value="1"/>
</dbReference>
<reference evidence="6" key="1">
    <citation type="submission" date="2021-04" db="EMBL/GenBank/DDBJ databases">
        <title>Isolation and polyphasic classification of algal microorganism.</title>
        <authorList>
            <person name="Wang S."/>
        </authorList>
    </citation>
    <scope>NUCLEOTIDE SEQUENCE</scope>
    <source>
        <strain evidence="6">720a</strain>
    </source>
</reference>
<dbReference type="Gene3D" id="1.10.10.10">
    <property type="entry name" value="Winged helix-like DNA-binding domain superfamily/Winged helix DNA-binding domain"/>
    <property type="match status" value="1"/>
</dbReference>
<keyword evidence="7" id="KW-1185">Reference proteome</keyword>
<evidence type="ECO:0000256" key="2">
    <source>
        <dbReference type="ARBA" id="ARBA00023125"/>
    </source>
</evidence>
<keyword evidence="1 4" id="KW-0805">Transcription regulation</keyword>
<dbReference type="CDD" id="cd00090">
    <property type="entry name" value="HTH_ARSR"/>
    <property type="match status" value="1"/>
</dbReference>
<evidence type="ECO:0000313" key="7">
    <source>
        <dbReference type="Proteomes" id="UP000675284"/>
    </source>
</evidence>
<dbReference type="PANTHER" id="PTHR38465:SF1">
    <property type="entry name" value="HTH-TYPE TRANSCRIPTIONAL REGULATOR MJ1563-RELATED"/>
    <property type="match status" value="1"/>
</dbReference>
<dbReference type="PANTHER" id="PTHR38465">
    <property type="entry name" value="HTH-TYPE TRANSCRIPTIONAL REGULATOR MJ1563-RELATED"/>
    <property type="match status" value="1"/>
</dbReference>
<keyword evidence="3 4" id="KW-0804">Transcription</keyword>
<evidence type="ECO:0000256" key="3">
    <source>
        <dbReference type="ARBA" id="ARBA00023163"/>
    </source>
</evidence>
<comment type="similarity">
    <text evidence="4">Belongs to the GbsR family.</text>
</comment>
<dbReference type="Pfam" id="PF12802">
    <property type="entry name" value="MarR_2"/>
    <property type="match status" value="1"/>
</dbReference>
<name>A0A941I9S6_9BACI</name>
<dbReference type="GO" id="GO:0003677">
    <property type="term" value="F:DNA binding"/>
    <property type="evidence" value="ECO:0007669"/>
    <property type="project" value="UniProtKB-UniRule"/>
</dbReference>
<evidence type="ECO:0000256" key="4">
    <source>
        <dbReference type="PIRNR" id="PIRNR006707"/>
    </source>
</evidence>
<gene>
    <name evidence="6" type="ORF">KCX74_13610</name>
</gene>
<organism evidence="6 7">
    <name type="scientific">Virgibacillus salarius</name>
    <dbReference type="NCBI Taxonomy" id="447199"/>
    <lineage>
        <taxon>Bacteria</taxon>
        <taxon>Bacillati</taxon>
        <taxon>Bacillota</taxon>
        <taxon>Bacilli</taxon>
        <taxon>Bacillales</taxon>
        <taxon>Bacillaceae</taxon>
        <taxon>Virgibacillus</taxon>
    </lineage>
</organism>
<dbReference type="InterPro" id="IPR011991">
    <property type="entry name" value="ArsR-like_HTH"/>
</dbReference>
<evidence type="ECO:0000256" key="1">
    <source>
        <dbReference type="ARBA" id="ARBA00023015"/>
    </source>
</evidence>
<sequence>MNRPQTEIITNKIMLEFSKTVEMFGFTPLESRLFAFLYLSEKPKTLDEMAEALGKSKTSMSTSIRSLSDQNLVTRVWKKGVRKDLYEAHTQLFKSFMNSYISKWIDAANQQKVSLEDINDIIKEGKDSDSNAKLYLHMESRLHHLIQFHQQVEDLFREMKQE</sequence>